<dbReference type="AlphaFoldDB" id="A0A386HNJ3"/>
<keyword evidence="3" id="KW-1185">Reference proteome</keyword>
<evidence type="ECO:0000313" key="2">
    <source>
        <dbReference type="EMBL" id="AYD47323.1"/>
    </source>
</evidence>
<keyword evidence="2" id="KW-0808">Transferase</keyword>
<feature type="domain" description="Aminoglycoside phosphotransferase" evidence="1">
    <location>
        <begin position="17"/>
        <end position="245"/>
    </location>
</feature>
<dbReference type="Pfam" id="PF01636">
    <property type="entry name" value="APH"/>
    <property type="match status" value="1"/>
</dbReference>
<dbReference type="RefSeq" id="WP_119986319.1">
    <property type="nucleotide sequence ID" value="NZ_CP032489.1"/>
</dbReference>
<dbReference type="PANTHER" id="PTHR21064:SF5">
    <property type="entry name" value="SLR1880 PROTEIN"/>
    <property type="match status" value="1"/>
</dbReference>
<dbReference type="OrthoDB" id="526037at2"/>
<dbReference type="KEGG" id="ark:D6B99_06680"/>
<evidence type="ECO:0000259" key="1">
    <source>
        <dbReference type="Pfam" id="PF01636"/>
    </source>
</evidence>
<dbReference type="InterPro" id="IPR002575">
    <property type="entry name" value="Aminoglycoside_PTrfase"/>
</dbReference>
<protein>
    <submittedName>
        <fullName evidence="2">Aminoglycoside phosphotransferase family protein</fullName>
    </submittedName>
</protein>
<dbReference type="InterPro" id="IPR011009">
    <property type="entry name" value="Kinase-like_dom_sf"/>
</dbReference>
<evidence type="ECO:0000313" key="3">
    <source>
        <dbReference type="Proteomes" id="UP000266118"/>
    </source>
</evidence>
<dbReference type="SUPFAM" id="SSF56112">
    <property type="entry name" value="Protein kinase-like (PK-like)"/>
    <property type="match status" value="1"/>
</dbReference>
<sequence length="363" mass="42161">MLATALLNYGIELNLCEITTIGSGLINHTWKINFQNKNYILQRINSDVFKYPQHIDDNILLLSNYLKMYSPEYLFVSPIQSLKGDSMVFLEGFGFFRLFPFIESSITYTATENTKQSYEAAKQFGKFTRMLSGLPTNKLKIVISDFHNLSLRYAQFMEAIKKGNKERSIIAKEMISYLLAQKQILEDYEGLIHQNIFTKRVTHYDTKISNVLFNENDEGICVIDLDTIMPGYFISDVGDMIRTYVCPVTEEEKDTSKILIREAHFEAIVNGYLSEMRDELNDREIKYFVYAGKFMIYMQAIRFLTDYLNNDIYYGAKYETHNLVRANNQMELLKALIEKEILLNNIVINTLENNPRIGSAISY</sequence>
<accession>A0A386HNJ3</accession>
<gene>
    <name evidence="2" type="ORF">D6B99_06680</name>
</gene>
<dbReference type="EMBL" id="CP032489">
    <property type="protein sequence ID" value="AYD47323.1"/>
    <property type="molecule type" value="Genomic_DNA"/>
</dbReference>
<proteinExistence type="predicted"/>
<dbReference type="Proteomes" id="UP000266118">
    <property type="component" value="Chromosome"/>
</dbReference>
<dbReference type="GO" id="GO:0016740">
    <property type="term" value="F:transferase activity"/>
    <property type="evidence" value="ECO:0007669"/>
    <property type="project" value="UniProtKB-KW"/>
</dbReference>
<reference evidence="2 3" key="1">
    <citation type="submission" date="2018-09" db="EMBL/GenBank/DDBJ databases">
        <title>Arachidicoccus sp. nov., a bacterium isolated from soil.</title>
        <authorList>
            <person name="Weon H.-Y."/>
            <person name="Kwon S.-W."/>
            <person name="Lee S.A."/>
        </authorList>
    </citation>
    <scope>NUCLEOTIDE SEQUENCE [LARGE SCALE GENOMIC DNA]</scope>
    <source>
        <strain evidence="2 3">KIS59-12</strain>
    </source>
</reference>
<dbReference type="InterPro" id="IPR050249">
    <property type="entry name" value="Pseudomonas-type_ThrB"/>
</dbReference>
<dbReference type="PANTHER" id="PTHR21064">
    <property type="entry name" value="AMINOGLYCOSIDE PHOSPHOTRANSFERASE DOMAIN-CONTAINING PROTEIN-RELATED"/>
    <property type="match status" value="1"/>
</dbReference>
<organism evidence="2 3">
    <name type="scientific">Arachidicoccus soli</name>
    <dbReference type="NCBI Taxonomy" id="2341117"/>
    <lineage>
        <taxon>Bacteria</taxon>
        <taxon>Pseudomonadati</taxon>
        <taxon>Bacteroidota</taxon>
        <taxon>Chitinophagia</taxon>
        <taxon>Chitinophagales</taxon>
        <taxon>Chitinophagaceae</taxon>
        <taxon>Arachidicoccus</taxon>
    </lineage>
</organism>
<dbReference type="Gene3D" id="3.90.1200.10">
    <property type="match status" value="1"/>
</dbReference>
<name>A0A386HNJ3_9BACT</name>